<dbReference type="Proteomes" id="UP000288395">
    <property type="component" value="Unassembled WGS sequence"/>
</dbReference>
<gene>
    <name evidence="4" type="ORF">CWE08_10740</name>
</gene>
<comment type="caution">
    <text evidence="4">The sequence shown here is derived from an EMBL/GenBank/DDBJ whole genome shotgun (WGS) entry which is preliminary data.</text>
</comment>
<sequence length="123" mass="13875">MATQTRDTLLRKPFNDFRNYPYGFARSGDFSIRESDALLHYGCLITAMLNSEYTAETEEDKSLLAVALGQKEAETQVEKAWVKYTARINRPKVGSMYGRSKVVEDDGDYDSASSTEDDLVVED</sequence>
<proteinExistence type="inferred from homology"/>
<dbReference type="EMBL" id="PIPJ01000009">
    <property type="protein sequence ID" value="RUO19026.1"/>
    <property type="molecule type" value="Genomic_DNA"/>
</dbReference>
<evidence type="ECO:0000256" key="3">
    <source>
        <dbReference type="SAM" id="MobiDB-lite"/>
    </source>
</evidence>
<reference evidence="5" key="1">
    <citation type="journal article" date="2018" name="Front. Microbiol.">
        <title>Genome-Based Analysis Reveals the Taxonomy and Diversity of the Family Idiomarinaceae.</title>
        <authorList>
            <person name="Liu Y."/>
            <person name="Lai Q."/>
            <person name="Shao Z."/>
        </authorList>
    </citation>
    <scope>NUCLEOTIDE SEQUENCE [LARGE SCALE GENOMIC DNA]</scope>
    <source>
        <strain evidence="5">GBPy7</strain>
    </source>
</reference>
<evidence type="ECO:0000256" key="1">
    <source>
        <dbReference type="ARBA" id="ARBA00093464"/>
    </source>
</evidence>
<dbReference type="AlphaFoldDB" id="A0A432VRT6"/>
<name>A0A432VRT6_9GAMM</name>
<keyword evidence="5" id="KW-1185">Reference proteome</keyword>
<comment type="similarity">
    <text evidence="1">Belongs to the MaoP family.</text>
</comment>
<dbReference type="Pfam" id="PF04219">
    <property type="entry name" value="DUF413"/>
    <property type="match status" value="1"/>
</dbReference>
<evidence type="ECO:0000256" key="2">
    <source>
        <dbReference type="ARBA" id="ARBA00093628"/>
    </source>
</evidence>
<dbReference type="RefSeq" id="WP_126768137.1">
    <property type="nucleotide sequence ID" value="NZ_PIPJ01000009.1"/>
</dbReference>
<dbReference type="OrthoDB" id="6400110at2"/>
<feature type="region of interest" description="Disordered" evidence="3">
    <location>
        <begin position="102"/>
        <end position="123"/>
    </location>
</feature>
<evidence type="ECO:0000313" key="5">
    <source>
        <dbReference type="Proteomes" id="UP000288395"/>
    </source>
</evidence>
<dbReference type="InterPro" id="IPR007335">
    <property type="entry name" value="DUF413"/>
</dbReference>
<protein>
    <recommendedName>
        <fullName evidence="2">Macrodomain Ori protein</fullName>
    </recommendedName>
</protein>
<accession>A0A432VRT6</accession>
<evidence type="ECO:0000313" key="4">
    <source>
        <dbReference type="EMBL" id="RUO19026.1"/>
    </source>
</evidence>
<organism evidence="4 5">
    <name type="scientific">Aliidiomarina iranensis</name>
    <dbReference type="NCBI Taxonomy" id="1434071"/>
    <lineage>
        <taxon>Bacteria</taxon>
        <taxon>Pseudomonadati</taxon>
        <taxon>Pseudomonadota</taxon>
        <taxon>Gammaproteobacteria</taxon>
        <taxon>Alteromonadales</taxon>
        <taxon>Idiomarinaceae</taxon>
        <taxon>Aliidiomarina</taxon>
    </lineage>
</organism>
<feature type="compositionally biased region" description="Acidic residues" evidence="3">
    <location>
        <begin position="105"/>
        <end position="123"/>
    </location>
</feature>